<dbReference type="CDD" id="cd15831">
    <property type="entry name" value="BTAD"/>
    <property type="match status" value="1"/>
</dbReference>
<dbReference type="InterPro" id="IPR011990">
    <property type="entry name" value="TPR-like_helical_dom_sf"/>
</dbReference>
<dbReference type="SUPFAM" id="SSF46894">
    <property type="entry name" value="C-terminal effector domain of the bipartite response regulators"/>
    <property type="match status" value="1"/>
</dbReference>
<dbReference type="InterPro" id="IPR005158">
    <property type="entry name" value="BTAD"/>
</dbReference>
<dbReference type="Pfam" id="PF03704">
    <property type="entry name" value="BTAD"/>
    <property type="match status" value="1"/>
</dbReference>
<dbReference type="PROSITE" id="PS51755">
    <property type="entry name" value="OMPR_PHOB"/>
    <property type="match status" value="1"/>
</dbReference>
<evidence type="ECO:0000313" key="6">
    <source>
        <dbReference type="EMBL" id="MUN35755.1"/>
    </source>
</evidence>
<keyword evidence="2 3" id="KW-0238">DNA-binding</keyword>
<dbReference type="GO" id="GO:0003677">
    <property type="term" value="F:DNA binding"/>
    <property type="evidence" value="ECO:0007669"/>
    <property type="project" value="UniProtKB-UniRule"/>
</dbReference>
<dbReference type="Pfam" id="PF00486">
    <property type="entry name" value="Trans_reg_C"/>
    <property type="match status" value="1"/>
</dbReference>
<gene>
    <name evidence="6" type="ORF">GNZ18_03965</name>
</gene>
<evidence type="ECO:0000256" key="2">
    <source>
        <dbReference type="ARBA" id="ARBA00023125"/>
    </source>
</evidence>
<dbReference type="SMART" id="SM00862">
    <property type="entry name" value="Trans_reg_C"/>
    <property type="match status" value="1"/>
</dbReference>
<comment type="similarity">
    <text evidence="1">Belongs to the AfsR/DnrI/RedD regulatory family.</text>
</comment>
<evidence type="ECO:0000256" key="4">
    <source>
        <dbReference type="SAM" id="MobiDB-lite"/>
    </source>
</evidence>
<feature type="DNA-binding region" description="OmpR/PhoB-type" evidence="3">
    <location>
        <begin position="1"/>
        <end position="98"/>
    </location>
</feature>
<dbReference type="RefSeq" id="WP_156214640.1">
    <property type="nucleotide sequence ID" value="NZ_WOFH01000001.1"/>
</dbReference>
<reference evidence="6 7" key="1">
    <citation type="submission" date="2019-11" db="EMBL/GenBank/DDBJ databases">
        <authorList>
            <person name="Cao P."/>
        </authorList>
    </citation>
    <scope>NUCLEOTIDE SEQUENCE [LARGE SCALE GENOMIC DNA]</scope>
    <source>
        <strain evidence="6 7">NEAU-AAG5</strain>
    </source>
</reference>
<dbReference type="Gene3D" id="3.40.50.300">
    <property type="entry name" value="P-loop containing nucleotide triphosphate hydrolases"/>
    <property type="match status" value="1"/>
</dbReference>
<evidence type="ECO:0000259" key="5">
    <source>
        <dbReference type="PROSITE" id="PS51755"/>
    </source>
</evidence>
<protein>
    <submittedName>
        <fullName evidence="6">AfsR/SARP family transcriptional regulator</fullName>
    </submittedName>
</protein>
<dbReference type="GO" id="GO:0000160">
    <property type="term" value="P:phosphorelay signal transduction system"/>
    <property type="evidence" value="ECO:0007669"/>
    <property type="project" value="InterPro"/>
</dbReference>
<organism evidence="6 7">
    <name type="scientific">Actinomadura litoris</name>
    <dbReference type="NCBI Taxonomy" id="2678616"/>
    <lineage>
        <taxon>Bacteria</taxon>
        <taxon>Bacillati</taxon>
        <taxon>Actinomycetota</taxon>
        <taxon>Actinomycetes</taxon>
        <taxon>Streptosporangiales</taxon>
        <taxon>Thermomonosporaceae</taxon>
        <taxon>Actinomadura</taxon>
    </lineage>
</organism>
<dbReference type="InterPro" id="IPR027417">
    <property type="entry name" value="P-loop_NTPase"/>
</dbReference>
<feature type="region of interest" description="Disordered" evidence="4">
    <location>
        <begin position="1045"/>
        <end position="1067"/>
    </location>
</feature>
<dbReference type="Proteomes" id="UP000432015">
    <property type="component" value="Unassembled WGS sequence"/>
</dbReference>
<evidence type="ECO:0000256" key="3">
    <source>
        <dbReference type="PROSITE-ProRule" id="PRU01091"/>
    </source>
</evidence>
<keyword evidence="7" id="KW-1185">Reference proteome</keyword>
<dbReference type="InterPro" id="IPR016032">
    <property type="entry name" value="Sig_transdc_resp-reg_C-effctor"/>
</dbReference>
<dbReference type="InterPro" id="IPR001867">
    <property type="entry name" value="OmpR/PhoB-type_DNA-bd"/>
</dbReference>
<dbReference type="EMBL" id="WOFH01000001">
    <property type="protein sequence ID" value="MUN35755.1"/>
    <property type="molecule type" value="Genomic_DNA"/>
</dbReference>
<evidence type="ECO:0000313" key="7">
    <source>
        <dbReference type="Proteomes" id="UP000432015"/>
    </source>
</evidence>
<proteinExistence type="inferred from homology"/>
<dbReference type="PRINTS" id="PR00364">
    <property type="entry name" value="DISEASERSIST"/>
</dbReference>
<feature type="compositionally biased region" description="Basic and acidic residues" evidence="4">
    <location>
        <begin position="1045"/>
        <end position="1054"/>
    </location>
</feature>
<dbReference type="SUPFAM" id="SSF52540">
    <property type="entry name" value="P-loop containing nucleoside triphosphate hydrolases"/>
    <property type="match status" value="1"/>
</dbReference>
<feature type="domain" description="OmpR/PhoB-type" evidence="5">
    <location>
        <begin position="1"/>
        <end position="98"/>
    </location>
</feature>
<dbReference type="SMART" id="SM01043">
    <property type="entry name" value="BTAD"/>
    <property type="match status" value="1"/>
</dbReference>
<dbReference type="PANTHER" id="PTHR47691">
    <property type="entry name" value="REGULATOR-RELATED"/>
    <property type="match status" value="1"/>
</dbReference>
<name>A0A7K1KUP4_9ACTN</name>
<accession>A0A7K1KUP4</accession>
<evidence type="ECO:0000256" key="1">
    <source>
        <dbReference type="ARBA" id="ARBA00005820"/>
    </source>
</evidence>
<dbReference type="Gene3D" id="1.10.10.10">
    <property type="entry name" value="Winged helix-like DNA-binding domain superfamily/Winged helix DNA-binding domain"/>
    <property type="match status" value="1"/>
</dbReference>
<dbReference type="GO" id="GO:0006355">
    <property type="term" value="P:regulation of DNA-templated transcription"/>
    <property type="evidence" value="ECO:0007669"/>
    <property type="project" value="InterPro"/>
</dbReference>
<sequence>MRFGVLGPLAVWTDGPAGVEVRVPEVKVRLLLAMLLADAGRPVSTDRLVDALWGDRPPRNATGTLQARVSQLRKVLDGAEPGARRLIAARPPGYLLDVPPDAVDAGRFAALLVRAGEAADPSARARLLGDALALWRGPAFEGLDGQGGLGVPHAATALEERRLVALEEHAEARLELGEHAALAADLAAEVARHPLRERLRAAHLRALHRAGRRNEALAGYHDLRERLAEEMGVDPGPALASLYRSMLEQDPSEEDPSGEERPRVPSRLPVALGELIGREDAVRRARDLLAADPLTSTRLVTLTGPGGVGKTRLALEAAARSAGDHPGGVWFVELAAVRAETAEDVAEQAARVLGLREDGAGGPVERLAGALRGRRALLVLDNCEHLAGPAADLAARLLSDAPGLRVLTTSREPLGVPGEQLQIVPPLALPAGGDSVAELLGFGAVRLFVARAEAAAPGFALDAASAPWVVSICRRLDGLPLALELAATRVRALGVRDLAAGLDDRFRLLSDVRRGGPARQRTLRAVIDWSWEPLTEPERAALRRLAVHAGGCTLAAAEAVGGGCADVLARLVDRSLVVRGDDGRYRLLESVAAYGLERLRESGEEEEFRRRHADHYTAFAEHAALELRGHGQPEWLDRLDDEAANLRLALDHADGGTALRLVNAQAWYWFLRGRSAEARRALAAALAAAGPAPAARTETAAARTEAETWLAGFTMASGEATDSEELRRAALAHHGDEYERAKAEWFLTHVHWAYGDLVANEKRVGSALAVFRSRADRWHTAAALAIHAKQAMGRGDLRAMERAGAESLAIFTGLGDRWGRLEATDVLSRHAEITGDHAEAARLRRAELRLARELRMWPDVAFRLAALGRIALLTGDLAEAHHLHERSLELAKRHAAPSAAEFAEIGLGLVARRRGDLDAAQAHLRAPLDWLRGIGGTAGIAFAHAQLGFVAEERGDAAAARDLHIEGLAAARATGDPRAIALALEGLAGARSLAGEHAPAARLLGAAAALRASAGAPLPAAERGDVDRISGRIRAAVGVSTFGTEFDRGRREPPDAAVPHQHIEGTP</sequence>
<dbReference type="Gene3D" id="1.25.40.10">
    <property type="entry name" value="Tetratricopeptide repeat domain"/>
    <property type="match status" value="2"/>
</dbReference>
<dbReference type="InterPro" id="IPR036388">
    <property type="entry name" value="WH-like_DNA-bd_sf"/>
</dbReference>
<dbReference type="PANTHER" id="PTHR47691:SF3">
    <property type="entry name" value="HTH-TYPE TRANSCRIPTIONAL REGULATOR RV0890C-RELATED"/>
    <property type="match status" value="1"/>
</dbReference>
<dbReference type="AlphaFoldDB" id="A0A7K1KUP4"/>
<comment type="caution">
    <text evidence="6">The sequence shown here is derived from an EMBL/GenBank/DDBJ whole genome shotgun (WGS) entry which is preliminary data.</text>
</comment>
<dbReference type="SUPFAM" id="SSF48452">
    <property type="entry name" value="TPR-like"/>
    <property type="match status" value="2"/>
</dbReference>